<dbReference type="InterPro" id="IPR011701">
    <property type="entry name" value="MFS"/>
</dbReference>
<keyword evidence="5" id="KW-0534">Nitrate assimilation</keyword>
<evidence type="ECO:0000256" key="7">
    <source>
        <dbReference type="SAM" id="Phobius"/>
    </source>
</evidence>
<dbReference type="RefSeq" id="WP_008614025.1">
    <property type="nucleotide sequence ID" value="NZ_JH651379.1"/>
</dbReference>
<evidence type="ECO:0000313" key="9">
    <source>
        <dbReference type="EMBL" id="EIJ40055.1"/>
    </source>
</evidence>
<accession>I3C8W2</accession>
<evidence type="ECO:0000259" key="8">
    <source>
        <dbReference type="PROSITE" id="PS50850"/>
    </source>
</evidence>
<evidence type="ECO:0000256" key="4">
    <source>
        <dbReference type="ARBA" id="ARBA00022989"/>
    </source>
</evidence>
<gene>
    <name evidence="9" type="ORF">JoomaDRAFT_3103</name>
</gene>
<evidence type="ECO:0000256" key="5">
    <source>
        <dbReference type="ARBA" id="ARBA00023063"/>
    </source>
</evidence>
<dbReference type="EMBL" id="JH651379">
    <property type="protein sequence ID" value="EIJ40055.1"/>
    <property type="molecule type" value="Genomic_DNA"/>
</dbReference>
<evidence type="ECO:0000256" key="2">
    <source>
        <dbReference type="ARBA" id="ARBA00008432"/>
    </source>
</evidence>
<dbReference type="Proteomes" id="UP000004690">
    <property type="component" value="Unassembled WGS sequence"/>
</dbReference>
<feature type="transmembrane region" description="Helical" evidence="7">
    <location>
        <begin position="430"/>
        <end position="450"/>
    </location>
</feature>
<dbReference type="Pfam" id="PF07690">
    <property type="entry name" value="MFS_1"/>
    <property type="match status" value="1"/>
</dbReference>
<evidence type="ECO:0000256" key="1">
    <source>
        <dbReference type="ARBA" id="ARBA00004141"/>
    </source>
</evidence>
<dbReference type="InterPro" id="IPR036259">
    <property type="entry name" value="MFS_trans_sf"/>
</dbReference>
<sequence length="473" mass="50876">MKTTVTTKATKLNLTNLKSIPIRTFWISSIAFFMCFFAWFGIVPFMPDVVKELGLTPDQKWNAVILAVTGTVFARLLIGKLCDKYGPRLCYTWLLIIGSIPVILSGLGQTPMQFLICRFLIGFIGASFVITQVHTSLMFASNIVGTANATSAGWGNLGGGANRLGMPLIAAAVISFGVAETDAWRYAMIIAGTICFLMGIVYFFFTQDTPEGNIKALKEKGKKIPNGKKDEVGFLEAIKDYRVWILFIVYAACFGIELTVYGTMDDYLQNTFQLERITAGNIVLSFALMNIFARTLGGFFGDKFGKTKGLRGRVLFLVAILAIEGVMLTVFSTMTSLIAGIVFLVAFSLSVQMAEGATFSVVPFINKKAIGSISGIVGAGGNVGAFLAAILLKSKSAIAEKIAIEDHQGMGEAVIKAAQSEAAASAVSSGYLMIGMLVVATGICALAIRFSAQDEKIAQKELHQTSREFATVN</sequence>
<evidence type="ECO:0000313" key="10">
    <source>
        <dbReference type="Proteomes" id="UP000004690"/>
    </source>
</evidence>
<dbReference type="GO" id="GO:0042128">
    <property type="term" value="P:nitrate assimilation"/>
    <property type="evidence" value="ECO:0007669"/>
    <property type="project" value="UniProtKB-KW"/>
</dbReference>
<keyword evidence="10" id="KW-1185">Reference proteome</keyword>
<dbReference type="OrthoDB" id="9773404at2"/>
<dbReference type="STRING" id="926559.JoomaDRAFT_3103"/>
<dbReference type="CDD" id="cd17341">
    <property type="entry name" value="MFS_NRT2_like"/>
    <property type="match status" value="1"/>
</dbReference>
<dbReference type="eggNOG" id="COG2223">
    <property type="taxonomic scope" value="Bacteria"/>
</dbReference>
<feature type="transmembrane region" description="Helical" evidence="7">
    <location>
        <begin position="369"/>
        <end position="392"/>
    </location>
</feature>
<feature type="transmembrane region" description="Helical" evidence="7">
    <location>
        <begin position="90"/>
        <end position="107"/>
    </location>
</feature>
<evidence type="ECO:0000256" key="3">
    <source>
        <dbReference type="ARBA" id="ARBA00022692"/>
    </source>
</evidence>
<comment type="similarity">
    <text evidence="2">Belongs to the major facilitator superfamily. Nitrate/nitrite porter (TC 2.A.1.8) family.</text>
</comment>
<keyword evidence="6 7" id="KW-0472">Membrane</keyword>
<feature type="transmembrane region" description="Helical" evidence="7">
    <location>
        <begin position="184"/>
        <end position="205"/>
    </location>
</feature>
<proteinExistence type="inferred from homology"/>
<dbReference type="GO" id="GO:0016020">
    <property type="term" value="C:membrane"/>
    <property type="evidence" value="ECO:0007669"/>
    <property type="project" value="UniProtKB-SubCell"/>
</dbReference>
<comment type="subcellular location">
    <subcellularLocation>
        <location evidence="1">Membrane</location>
        <topology evidence="1">Multi-pass membrane protein</topology>
    </subcellularLocation>
</comment>
<dbReference type="SUPFAM" id="SSF103473">
    <property type="entry name" value="MFS general substrate transporter"/>
    <property type="match status" value="1"/>
</dbReference>
<feature type="transmembrane region" description="Helical" evidence="7">
    <location>
        <begin position="20"/>
        <end position="41"/>
    </location>
</feature>
<organism evidence="9 10">
    <name type="scientific">Galbibacter orientalis DSM 19592</name>
    <dbReference type="NCBI Taxonomy" id="926559"/>
    <lineage>
        <taxon>Bacteria</taxon>
        <taxon>Pseudomonadati</taxon>
        <taxon>Bacteroidota</taxon>
        <taxon>Flavobacteriia</taxon>
        <taxon>Flavobacteriales</taxon>
        <taxon>Flavobacteriaceae</taxon>
        <taxon>Galbibacter</taxon>
    </lineage>
</organism>
<feature type="transmembrane region" description="Helical" evidence="7">
    <location>
        <begin position="61"/>
        <end position="78"/>
    </location>
</feature>
<feature type="transmembrane region" description="Helical" evidence="7">
    <location>
        <begin position="119"/>
        <end position="140"/>
    </location>
</feature>
<dbReference type="PROSITE" id="PS50850">
    <property type="entry name" value="MFS"/>
    <property type="match status" value="1"/>
</dbReference>
<feature type="domain" description="Major facilitator superfamily (MFS) profile" evidence="8">
    <location>
        <begin position="24"/>
        <end position="453"/>
    </location>
</feature>
<reference evidence="9 10" key="1">
    <citation type="submission" date="2012-02" db="EMBL/GenBank/DDBJ databases">
        <title>Improved High-Quality Draft genome of Joostella marina DSM 19592.</title>
        <authorList>
            <consortium name="US DOE Joint Genome Institute (JGI-PGF)"/>
            <person name="Lucas S."/>
            <person name="Copeland A."/>
            <person name="Lapidus A."/>
            <person name="Bruce D."/>
            <person name="Goodwin L."/>
            <person name="Pitluck S."/>
            <person name="Peters L."/>
            <person name="Chertkov O."/>
            <person name="Ovchinnikova G."/>
            <person name="Kyrpides N."/>
            <person name="Mavromatis K."/>
            <person name="Detter J.C."/>
            <person name="Han C."/>
            <person name="Land M."/>
            <person name="Hauser L."/>
            <person name="Markowitz V."/>
            <person name="Cheng J.-F."/>
            <person name="Hugenholtz P."/>
            <person name="Woyke T."/>
            <person name="Wu D."/>
            <person name="Tindall B."/>
            <person name="Brambilla E."/>
            <person name="Klenk H.-P."/>
            <person name="Eisen J.A."/>
        </authorList>
    </citation>
    <scope>NUCLEOTIDE SEQUENCE [LARGE SCALE GENOMIC DNA]</scope>
    <source>
        <strain evidence="9 10">DSM 19592</strain>
    </source>
</reference>
<feature type="transmembrane region" description="Helical" evidence="7">
    <location>
        <begin position="282"/>
        <end position="301"/>
    </location>
</feature>
<dbReference type="InterPro" id="IPR044772">
    <property type="entry name" value="NO3_transporter"/>
</dbReference>
<dbReference type="InterPro" id="IPR020846">
    <property type="entry name" value="MFS_dom"/>
</dbReference>
<feature type="transmembrane region" description="Helical" evidence="7">
    <location>
        <begin position="313"/>
        <end position="331"/>
    </location>
</feature>
<feature type="transmembrane region" description="Helical" evidence="7">
    <location>
        <begin position="337"/>
        <end position="362"/>
    </location>
</feature>
<evidence type="ECO:0000256" key="6">
    <source>
        <dbReference type="ARBA" id="ARBA00023136"/>
    </source>
</evidence>
<dbReference type="HOGENOM" id="CLU_024204_4_1_10"/>
<dbReference type="PANTHER" id="PTHR23515">
    <property type="entry name" value="HIGH-AFFINITY NITRATE TRANSPORTER 2.3"/>
    <property type="match status" value="1"/>
</dbReference>
<dbReference type="AlphaFoldDB" id="I3C8W2"/>
<feature type="transmembrane region" description="Helical" evidence="7">
    <location>
        <begin position="161"/>
        <end position="178"/>
    </location>
</feature>
<protein>
    <submittedName>
        <fullName evidence="9">Nitrate/nitrite transporter</fullName>
    </submittedName>
</protein>
<dbReference type="GO" id="GO:0015112">
    <property type="term" value="F:nitrate transmembrane transporter activity"/>
    <property type="evidence" value="ECO:0007669"/>
    <property type="project" value="InterPro"/>
</dbReference>
<name>I3C8W2_9FLAO</name>
<feature type="transmembrane region" description="Helical" evidence="7">
    <location>
        <begin position="243"/>
        <end position="262"/>
    </location>
</feature>
<keyword evidence="3 7" id="KW-0812">Transmembrane</keyword>
<keyword evidence="4 7" id="KW-1133">Transmembrane helix</keyword>
<dbReference type="Gene3D" id="1.20.1250.20">
    <property type="entry name" value="MFS general substrate transporter like domains"/>
    <property type="match status" value="2"/>
</dbReference>